<dbReference type="InterPro" id="IPR027417">
    <property type="entry name" value="P-loop_NTPase"/>
</dbReference>
<dbReference type="Gene3D" id="3.40.50.300">
    <property type="entry name" value="P-loop containing nucleotide triphosphate hydrolases"/>
    <property type="match status" value="1"/>
</dbReference>
<evidence type="ECO:0000313" key="5">
    <source>
        <dbReference type="EMBL" id="RSU08678.1"/>
    </source>
</evidence>
<evidence type="ECO:0000313" key="6">
    <source>
        <dbReference type="Proteomes" id="UP000288669"/>
    </source>
</evidence>
<dbReference type="InterPro" id="IPR017871">
    <property type="entry name" value="ABC_transporter-like_CS"/>
</dbReference>
<dbReference type="OrthoDB" id="1689883at2"/>
<accession>A0A430AKR5</accession>
<sequence>MKLVLQEVSKAFGEKKIVKQTSFVFEQGKIYGLLGRNGVGKTTLFNCIAKDVWIDQGEIYLEEAGKKISYDEQDIGYVHTMPHLPEFMTGYEFVRFFIDVNQAKVQNPLPPNAYLEQVGIKSADQHKLIRDYSHGMKNKLQMICVILTEPKVLLLDEPLTSFDVVASYEMKKLILNLKMQTIIVFSTHILQLAQDLCDEIVLLHNHGLQEIKDQDIHAEDFENEIIQLLSDEGGE</sequence>
<dbReference type="EMBL" id="NGJZ01000001">
    <property type="protein sequence ID" value="RSU08678.1"/>
    <property type="molecule type" value="Genomic_DNA"/>
</dbReference>
<dbReference type="CDD" id="cd03230">
    <property type="entry name" value="ABC_DR_subfamily_A"/>
    <property type="match status" value="1"/>
</dbReference>
<protein>
    <submittedName>
        <fullName evidence="5">ABC transporter ATP-binding protein</fullName>
    </submittedName>
</protein>
<dbReference type="InterPro" id="IPR003593">
    <property type="entry name" value="AAA+_ATPase"/>
</dbReference>
<dbReference type="PANTHER" id="PTHR42939">
    <property type="entry name" value="ABC TRANSPORTER ATP-BINDING PROTEIN ALBC-RELATED"/>
    <property type="match status" value="1"/>
</dbReference>
<evidence type="ECO:0000259" key="4">
    <source>
        <dbReference type="PROSITE" id="PS50893"/>
    </source>
</evidence>
<dbReference type="Pfam" id="PF00005">
    <property type="entry name" value="ABC_tran"/>
    <property type="match status" value="1"/>
</dbReference>
<reference evidence="5 6" key="1">
    <citation type="submission" date="2017-05" db="EMBL/GenBank/DDBJ databases">
        <title>Vagococcus spp. assemblies.</title>
        <authorList>
            <person name="Gulvik C.A."/>
        </authorList>
    </citation>
    <scope>NUCLEOTIDE SEQUENCE [LARGE SCALE GENOMIC DNA]</scope>
    <source>
        <strain evidence="5 6">DSM 24756</strain>
    </source>
</reference>
<dbReference type="InterPro" id="IPR003439">
    <property type="entry name" value="ABC_transporter-like_ATP-bd"/>
</dbReference>
<feature type="domain" description="ABC transporter" evidence="4">
    <location>
        <begin position="3"/>
        <end position="230"/>
    </location>
</feature>
<gene>
    <name evidence="5" type="ORF">CBF30_05485</name>
</gene>
<dbReference type="GO" id="GO:0005524">
    <property type="term" value="F:ATP binding"/>
    <property type="evidence" value="ECO:0007669"/>
    <property type="project" value="UniProtKB-KW"/>
</dbReference>
<dbReference type="InterPro" id="IPR051782">
    <property type="entry name" value="ABC_Transporter_VariousFunc"/>
</dbReference>
<keyword evidence="1" id="KW-0813">Transport</keyword>
<proteinExistence type="predicted"/>
<organism evidence="5 6">
    <name type="scientific">Vagococcus entomophilus</name>
    <dbReference type="NCBI Taxonomy" id="1160095"/>
    <lineage>
        <taxon>Bacteria</taxon>
        <taxon>Bacillati</taxon>
        <taxon>Bacillota</taxon>
        <taxon>Bacilli</taxon>
        <taxon>Lactobacillales</taxon>
        <taxon>Enterococcaceae</taxon>
        <taxon>Vagococcus</taxon>
    </lineage>
</organism>
<dbReference type="PROSITE" id="PS00211">
    <property type="entry name" value="ABC_TRANSPORTER_1"/>
    <property type="match status" value="1"/>
</dbReference>
<dbReference type="GO" id="GO:0016887">
    <property type="term" value="F:ATP hydrolysis activity"/>
    <property type="evidence" value="ECO:0007669"/>
    <property type="project" value="InterPro"/>
</dbReference>
<dbReference type="RefSeq" id="WP_126823506.1">
    <property type="nucleotide sequence ID" value="NZ_JBHLWU010000001.1"/>
</dbReference>
<name>A0A430AKR5_9ENTE</name>
<dbReference type="Proteomes" id="UP000288669">
    <property type="component" value="Unassembled WGS sequence"/>
</dbReference>
<dbReference type="SMART" id="SM00382">
    <property type="entry name" value="AAA"/>
    <property type="match status" value="1"/>
</dbReference>
<dbReference type="PROSITE" id="PS50893">
    <property type="entry name" value="ABC_TRANSPORTER_2"/>
    <property type="match status" value="1"/>
</dbReference>
<keyword evidence="3 5" id="KW-0067">ATP-binding</keyword>
<evidence type="ECO:0000256" key="2">
    <source>
        <dbReference type="ARBA" id="ARBA00022741"/>
    </source>
</evidence>
<comment type="caution">
    <text evidence="5">The sequence shown here is derived from an EMBL/GenBank/DDBJ whole genome shotgun (WGS) entry which is preliminary data.</text>
</comment>
<keyword evidence="6" id="KW-1185">Reference proteome</keyword>
<dbReference type="PANTHER" id="PTHR42939:SF1">
    <property type="entry name" value="ABC TRANSPORTER ATP-BINDING PROTEIN ALBC-RELATED"/>
    <property type="match status" value="1"/>
</dbReference>
<keyword evidence="2" id="KW-0547">Nucleotide-binding</keyword>
<dbReference type="AlphaFoldDB" id="A0A430AKR5"/>
<evidence type="ECO:0000256" key="1">
    <source>
        <dbReference type="ARBA" id="ARBA00022448"/>
    </source>
</evidence>
<dbReference type="SUPFAM" id="SSF52540">
    <property type="entry name" value="P-loop containing nucleoside triphosphate hydrolases"/>
    <property type="match status" value="1"/>
</dbReference>
<evidence type="ECO:0000256" key="3">
    <source>
        <dbReference type="ARBA" id="ARBA00022840"/>
    </source>
</evidence>